<evidence type="ECO:0000313" key="9">
    <source>
        <dbReference type="EMBL" id="KAJ8939446.1"/>
    </source>
</evidence>
<keyword evidence="2" id="KW-0053">Apoptosis</keyword>
<dbReference type="PROSITE" id="PS50089">
    <property type="entry name" value="ZF_RING_2"/>
    <property type="match status" value="1"/>
</dbReference>
<evidence type="ECO:0000256" key="2">
    <source>
        <dbReference type="ARBA" id="ARBA00022703"/>
    </source>
</evidence>
<evidence type="ECO:0000256" key="6">
    <source>
        <dbReference type="PROSITE-ProRule" id="PRU00175"/>
    </source>
</evidence>
<organism evidence="9 10">
    <name type="scientific">Aromia moschata</name>
    <dbReference type="NCBI Taxonomy" id="1265417"/>
    <lineage>
        <taxon>Eukaryota</taxon>
        <taxon>Metazoa</taxon>
        <taxon>Ecdysozoa</taxon>
        <taxon>Arthropoda</taxon>
        <taxon>Hexapoda</taxon>
        <taxon>Insecta</taxon>
        <taxon>Pterygota</taxon>
        <taxon>Neoptera</taxon>
        <taxon>Endopterygota</taxon>
        <taxon>Coleoptera</taxon>
        <taxon>Polyphaga</taxon>
        <taxon>Cucujiformia</taxon>
        <taxon>Chrysomeloidea</taxon>
        <taxon>Cerambycidae</taxon>
        <taxon>Cerambycinae</taxon>
        <taxon>Callichromatini</taxon>
        <taxon>Aromia</taxon>
    </lineage>
</organism>
<dbReference type="Pfam" id="PF00653">
    <property type="entry name" value="BIR"/>
    <property type="match status" value="2"/>
</dbReference>
<evidence type="ECO:0000313" key="10">
    <source>
        <dbReference type="Proteomes" id="UP001162162"/>
    </source>
</evidence>
<dbReference type="GO" id="GO:0008270">
    <property type="term" value="F:zinc ion binding"/>
    <property type="evidence" value="ECO:0007669"/>
    <property type="project" value="UniProtKB-KW"/>
</dbReference>
<dbReference type="PROSITE" id="PS01282">
    <property type="entry name" value="BIR_REPEAT_1"/>
    <property type="match status" value="1"/>
</dbReference>
<feature type="compositionally biased region" description="Basic and acidic residues" evidence="7">
    <location>
        <begin position="249"/>
        <end position="258"/>
    </location>
</feature>
<dbReference type="Pfam" id="PF13920">
    <property type="entry name" value="zf-C3HC4_3"/>
    <property type="match status" value="1"/>
</dbReference>
<dbReference type="CDD" id="cd00022">
    <property type="entry name" value="BIR"/>
    <property type="match status" value="2"/>
</dbReference>
<comment type="caution">
    <text evidence="9">The sequence shown here is derived from an EMBL/GenBank/DDBJ whole genome shotgun (WGS) entry which is preliminary data.</text>
</comment>
<dbReference type="AlphaFoldDB" id="A0AAV8XL60"/>
<dbReference type="PANTHER" id="PTHR10044">
    <property type="entry name" value="INHIBITOR OF APOPTOSIS"/>
    <property type="match status" value="1"/>
</dbReference>
<gene>
    <name evidence="9" type="ORF">NQ318_023072</name>
</gene>
<dbReference type="InterPro" id="IPR001370">
    <property type="entry name" value="BIR_rpt"/>
</dbReference>
<dbReference type="FunFam" id="1.10.1170.10:FF:000002">
    <property type="entry name" value="Baculoviral IAP repeat containing 7"/>
    <property type="match status" value="1"/>
</dbReference>
<dbReference type="GO" id="GO:0043027">
    <property type="term" value="F:cysteine-type endopeptidase inhibitor activity involved in apoptotic process"/>
    <property type="evidence" value="ECO:0007669"/>
    <property type="project" value="TreeGrafter"/>
</dbReference>
<dbReference type="GO" id="GO:0005634">
    <property type="term" value="C:nucleus"/>
    <property type="evidence" value="ECO:0007669"/>
    <property type="project" value="TreeGrafter"/>
</dbReference>
<dbReference type="GO" id="GO:0061630">
    <property type="term" value="F:ubiquitin protein ligase activity"/>
    <property type="evidence" value="ECO:0007669"/>
    <property type="project" value="TreeGrafter"/>
</dbReference>
<sequence length="333" mass="37685">MVLKRNEPDNGPKVSIETASLEKQSELNYTSFQDRLSTYENWPNTQVSKVSLAEAGFVYTGEDDIVRCPFCNIEGYRWVSGDNPMEDHRLWRPNCSFIRRSIEHDHSQGSNRNPDTCGLYGIEILPNSVPEDTSLNLSRLGIHKNKGPVYEDKISYESRLATFKNWPKSLKQKPADLAEAGFYYTGVGDQTLCFYCGGGLKDWEENDEPWEQHALWFSKCVYLILKKGIEFIETVKQGRDRQLSLPSTSREETKEEPQQPKVTEALSEKCEKLNGKATEVAEKTLCKICYKNELGVVFLPCGHIVACVDCASALKTCAVCRKPLEATVRAFLS</sequence>
<dbReference type="InterPro" id="IPR013083">
    <property type="entry name" value="Znf_RING/FYVE/PHD"/>
</dbReference>
<protein>
    <recommendedName>
        <fullName evidence="8">RING-type domain-containing protein</fullName>
    </recommendedName>
</protein>
<comment type="similarity">
    <text evidence="1">Belongs to the IAP family.</text>
</comment>
<dbReference type="EMBL" id="JAPWTK010000486">
    <property type="protein sequence ID" value="KAJ8939446.1"/>
    <property type="molecule type" value="Genomic_DNA"/>
</dbReference>
<proteinExistence type="inferred from homology"/>
<dbReference type="GO" id="GO:0043066">
    <property type="term" value="P:negative regulation of apoptotic process"/>
    <property type="evidence" value="ECO:0007669"/>
    <property type="project" value="TreeGrafter"/>
</dbReference>
<keyword evidence="5" id="KW-0862">Zinc</keyword>
<name>A0AAV8XL60_9CUCU</name>
<dbReference type="SMART" id="SM00184">
    <property type="entry name" value="RING"/>
    <property type="match status" value="1"/>
</dbReference>
<evidence type="ECO:0000256" key="5">
    <source>
        <dbReference type="ARBA" id="ARBA00022833"/>
    </source>
</evidence>
<dbReference type="InterPro" id="IPR001841">
    <property type="entry name" value="Znf_RING"/>
</dbReference>
<dbReference type="Proteomes" id="UP001162162">
    <property type="component" value="Unassembled WGS sequence"/>
</dbReference>
<evidence type="ECO:0000256" key="7">
    <source>
        <dbReference type="SAM" id="MobiDB-lite"/>
    </source>
</evidence>
<dbReference type="PANTHER" id="PTHR10044:SF174">
    <property type="entry name" value="DEATH-ASSOCIATED INHIBITOR OF APOPTOSIS 1"/>
    <property type="match status" value="1"/>
</dbReference>
<dbReference type="SUPFAM" id="SSF57924">
    <property type="entry name" value="Inhibitor of apoptosis (IAP) repeat"/>
    <property type="match status" value="2"/>
</dbReference>
<dbReference type="InterPro" id="IPR050784">
    <property type="entry name" value="IAP"/>
</dbReference>
<dbReference type="GO" id="GO:0006915">
    <property type="term" value="P:apoptotic process"/>
    <property type="evidence" value="ECO:0007669"/>
    <property type="project" value="UniProtKB-KW"/>
</dbReference>
<evidence type="ECO:0000256" key="4">
    <source>
        <dbReference type="ARBA" id="ARBA00022771"/>
    </source>
</evidence>
<keyword evidence="10" id="KW-1185">Reference proteome</keyword>
<dbReference type="FunFam" id="1.10.1170.10:FF:000003">
    <property type="entry name" value="E3 ubiquitin-protein ligase XIAP"/>
    <property type="match status" value="1"/>
</dbReference>
<reference evidence="9" key="1">
    <citation type="journal article" date="2023" name="Insect Mol. Biol.">
        <title>Genome sequencing provides insights into the evolution of gene families encoding plant cell wall-degrading enzymes in longhorned beetles.</title>
        <authorList>
            <person name="Shin N.R."/>
            <person name="Okamura Y."/>
            <person name="Kirsch R."/>
            <person name="Pauchet Y."/>
        </authorList>
    </citation>
    <scope>NUCLEOTIDE SEQUENCE</scope>
    <source>
        <strain evidence="9">AMC_N1</strain>
    </source>
</reference>
<dbReference type="GO" id="GO:0005737">
    <property type="term" value="C:cytoplasm"/>
    <property type="evidence" value="ECO:0007669"/>
    <property type="project" value="TreeGrafter"/>
</dbReference>
<evidence type="ECO:0000256" key="1">
    <source>
        <dbReference type="ARBA" id="ARBA00006672"/>
    </source>
</evidence>
<dbReference type="PROSITE" id="PS50143">
    <property type="entry name" value="BIR_REPEAT_2"/>
    <property type="match status" value="2"/>
</dbReference>
<feature type="domain" description="RING-type" evidence="8">
    <location>
        <begin position="286"/>
        <end position="321"/>
    </location>
</feature>
<dbReference type="GO" id="GO:0051726">
    <property type="term" value="P:regulation of cell cycle"/>
    <property type="evidence" value="ECO:0007669"/>
    <property type="project" value="TreeGrafter"/>
</dbReference>
<keyword evidence="3" id="KW-0479">Metal-binding</keyword>
<dbReference type="SMART" id="SM00238">
    <property type="entry name" value="BIR"/>
    <property type="match status" value="2"/>
</dbReference>
<accession>A0AAV8XL60</accession>
<evidence type="ECO:0000256" key="3">
    <source>
        <dbReference type="ARBA" id="ARBA00022723"/>
    </source>
</evidence>
<dbReference type="Gene3D" id="1.10.1170.10">
    <property type="entry name" value="Inhibitor Of Apoptosis Protein (2mihbC-IAP-1), Chain A"/>
    <property type="match status" value="2"/>
</dbReference>
<keyword evidence="4 6" id="KW-0863">Zinc-finger</keyword>
<feature type="region of interest" description="Disordered" evidence="7">
    <location>
        <begin position="242"/>
        <end position="263"/>
    </location>
</feature>
<dbReference type="Gene3D" id="3.30.40.10">
    <property type="entry name" value="Zinc/RING finger domain, C3HC4 (zinc finger)"/>
    <property type="match status" value="1"/>
</dbReference>
<dbReference type="GO" id="GO:0031398">
    <property type="term" value="P:positive regulation of protein ubiquitination"/>
    <property type="evidence" value="ECO:0007669"/>
    <property type="project" value="TreeGrafter"/>
</dbReference>
<evidence type="ECO:0000259" key="8">
    <source>
        <dbReference type="PROSITE" id="PS50089"/>
    </source>
</evidence>